<feature type="domain" description="AB hydrolase-1" evidence="1">
    <location>
        <begin position="65"/>
        <end position="225"/>
    </location>
</feature>
<dbReference type="InterPro" id="IPR029058">
    <property type="entry name" value="AB_hydrolase_fold"/>
</dbReference>
<evidence type="ECO:0000313" key="2">
    <source>
        <dbReference type="EMBL" id="NYG06228.1"/>
    </source>
</evidence>
<reference evidence="2 3" key="1">
    <citation type="submission" date="2020-07" db="EMBL/GenBank/DDBJ databases">
        <title>Sequencing the genomes of 1000 actinobacteria strains.</title>
        <authorList>
            <person name="Klenk H.-P."/>
        </authorList>
    </citation>
    <scope>NUCLEOTIDE SEQUENCE [LARGE SCALE GENOMIC DNA]</scope>
    <source>
        <strain evidence="2 3">DSM 23987</strain>
    </source>
</reference>
<sequence>MVTITRRTFVSGTVGAAALATAGCRGSQAPGVEIRTGSLTSRHWAGRDITWRIARPSAGDPALRPIVIVLHGKGGNSSHAFRMLNLQDHVASTRLTVASVDGGDYYWHARRAGVDTGAMVLEDFLPLVQRETGYAGKIAFLGWSMGGYGSLLLASQLGPRRVAAVVAESAALWTTPGLSAPGAFDDAQDFEAHDVFAPRRTMVLRQLPVRLDCGRSDPFASADQALAKALPTATFTLDHGAHTADYWKSHGAVQLQWLRQQFDRH</sequence>
<protein>
    <submittedName>
        <fullName evidence="2">Pimeloyl-ACP methyl ester carboxylesterase</fullName>
    </submittedName>
</protein>
<proteinExistence type="predicted"/>
<dbReference type="EMBL" id="JACCAB010000001">
    <property type="protein sequence ID" value="NYG06228.1"/>
    <property type="molecule type" value="Genomic_DNA"/>
</dbReference>
<evidence type="ECO:0000313" key="3">
    <source>
        <dbReference type="Proteomes" id="UP000573599"/>
    </source>
</evidence>
<dbReference type="PANTHER" id="PTHR48098">
    <property type="entry name" value="ENTEROCHELIN ESTERASE-RELATED"/>
    <property type="match status" value="1"/>
</dbReference>
<accession>A0A852WB03</accession>
<dbReference type="InterPro" id="IPR000073">
    <property type="entry name" value="AB_hydrolase_1"/>
</dbReference>
<dbReference type="PANTHER" id="PTHR48098:SF1">
    <property type="entry name" value="DIACYLGLYCEROL ACYLTRANSFERASE_MYCOLYLTRANSFERASE AG85A"/>
    <property type="match status" value="1"/>
</dbReference>
<dbReference type="InterPro" id="IPR006311">
    <property type="entry name" value="TAT_signal"/>
</dbReference>
<dbReference type="SUPFAM" id="SSF53474">
    <property type="entry name" value="alpha/beta-Hydrolases"/>
    <property type="match status" value="1"/>
</dbReference>
<evidence type="ECO:0000259" key="1">
    <source>
        <dbReference type="Pfam" id="PF00561"/>
    </source>
</evidence>
<dbReference type="RefSeq" id="WP_179420748.1">
    <property type="nucleotide sequence ID" value="NZ_JACCAB010000001.1"/>
</dbReference>
<dbReference type="InterPro" id="IPR050583">
    <property type="entry name" value="Mycobacterial_A85_antigen"/>
</dbReference>
<dbReference type="Gene3D" id="3.40.50.1820">
    <property type="entry name" value="alpha/beta hydrolase"/>
    <property type="match status" value="1"/>
</dbReference>
<dbReference type="AlphaFoldDB" id="A0A852WB03"/>
<dbReference type="PROSITE" id="PS51318">
    <property type="entry name" value="TAT"/>
    <property type="match status" value="1"/>
</dbReference>
<dbReference type="Proteomes" id="UP000573599">
    <property type="component" value="Unassembled WGS sequence"/>
</dbReference>
<dbReference type="GO" id="GO:0016747">
    <property type="term" value="F:acyltransferase activity, transferring groups other than amino-acyl groups"/>
    <property type="evidence" value="ECO:0007669"/>
    <property type="project" value="TreeGrafter"/>
</dbReference>
<organism evidence="2 3">
    <name type="scientific">Pedococcus badiiscoriae</name>
    <dbReference type="NCBI Taxonomy" id="642776"/>
    <lineage>
        <taxon>Bacteria</taxon>
        <taxon>Bacillati</taxon>
        <taxon>Actinomycetota</taxon>
        <taxon>Actinomycetes</taxon>
        <taxon>Micrococcales</taxon>
        <taxon>Intrasporangiaceae</taxon>
        <taxon>Pedococcus</taxon>
    </lineage>
</organism>
<keyword evidence="3" id="KW-1185">Reference proteome</keyword>
<name>A0A852WB03_9MICO</name>
<comment type="caution">
    <text evidence="2">The sequence shown here is derived from an EMBL/GenBank/DDBJ whole genome shotgun (WGS) entry which is preliminary data.</text>
</comment>
<dbReference type="PROSITE" id="PS51257">
    <property type="entry name" value="PROKAR_LIPOPROTEIN"/>
    <property type="match status" value="1"/>
</dbReference>
<gene>
    <name evidence="2" type="ORF">BJ986_000715</name>
</gene>
<dbReference type="Pfam" id="PF00561">
    <property type="entry name" value="Abhydrolase_1"/>
    <property type="match status" value="1"/>
</dbReference>